<sequence length="544" mass="58867">MDPADGEDSLSKAFRYRDDVVNKRSQSGGNHGVSGLHGSGSFSDGFWGDGVGEDGHIGDLHGSPGVHGHHVSPAPHGAGSSGGSPVFHGAGAGHRDATVFQAVADVSPPGRGRGRRGGHGGGPGRGKRSATQPSARGGRGNKVPYKPPRPSSSATVVGDAEGAAGVDNDFTEETMDSAPHGMKEELDKADWSSTHNRIFCELCVQQIEDGNRPIGIMTTRWYQIIAKKYFQKTGLRHNKTQLKNRWDVLKSMYSFWLGLLNDTGLGWDHAKGTVAAPVEYWKKVTKGHSEWKKLQHGPPECLELLDEMFGTIAVDGSSACAPGENAGGDDASGDVQDLGDTPVDCSLGKKPVKRGSSSTATSPYKKVKNPMVRIMRNIQTTMDTNCDIANKVMQGEFRFNSIKEVMDLVVDCGAAEGSAEHFMATRLFVKAEHRDMFKTLTTKMGMYGSDDDDEEEDETIIVASRQLDMMRKFGPQTKIIHACMALHNFIRDSKLSDEEFDLCDNDENYMPMPSSQGNASHMGDEDGDANAFRDSIADALFARR</sequence>
<accession>B9F3F8</accession>
<evidence type="ECO:0000259" key="2">
    <source>
        <dbReference type="Pfam" id="PF12776"/>
    </source>
</evidence>
<protein>
    <recommendedName>
        <fullName evidence="2">Myb/SANT-like domain-containing protein</fullName>
    </recommendedName>
</protein>
<evidence type="ECO:0000313" key="3">
    <source>
        <dbReference type="EMBL" id="EEE57871.1"/>
    </source>
</evidence>
<organism evidence="3">
    <name type="scientific">Oryza sativa subsp. japonica</name>
    <name type="common">Rice</name>
    <dbReference type="NCBI Taxonomy" id="39947"/>
    <lineage>
        <taxon>Eukaryota</taxon>
        <taxon>Viridiplantae</taxon>
        <taxon>Streptophyta</taxon>
        <taxon>Embryophyta</taxon>
        <taxon>Tracheophyta</taxon>
        <taxon>Spermatophyta</taxon>
        <taxon>Magnoliopsida</taxon>
        <taxon>Liliopsida</taxon>
        <taxon>Poales</taxon>
        <taxon>Poaceae</taxon>
        <taxon>BOP clade</taxon>
        <taxon>Oryzoideae</taxon>
        <taxon>Oryzeae</taxon>
        <taxon>Oryzinae</taxon>
        <taxon>Oryza</taxon>
        <taxon>Oryza sativa</taxon>
    </lineage>
</organism>
<reference evidence="3" key="1">
    <citation type="journal article" date="2005" name="PLoS Biol.">
        <title>The genomes of Oryza sativa: a history of duplications.</title>
        <authorList>
            <person name="Yu J."/>
            <person name="Wang J."/>
            <person name="Lin W."/>
            <person name="Li S."/>
            <person name="Li H."/>
            <person name="Zhou J."/>
            <person name="Ni P."/>
            <person name="Dong W."/>
            <person name="Hu S."/>
            <person name="Zeng C."/>
            <person name="Zhang J."/>
            <person name="Zhang Y."/>
            <person name="Li R."/>
            <person name="Xu Z."/>
            <person name="Li S."/>
            <person name="Li X."/>
            <person name="Zheng H."/>
            <person name="Cong L."/>
            <person name="Lin L."/>
            <person name="Yin J."/>
            <person name="Geng J."/>
            <person name="Li G."/>
            <person name="Shi J."/>
            <person name="Liu J."/>
            <person name="Lv H."/>
            <person name="Li J."/>
            <person name="Wang J."/>
            <person name="Deng Y."/>
            <person name="Ran L."/>
            <person name="Shi X."/>
            <person name="Wang X."/>
            <person name="Wu Q."/>
            <person name="Li C."/>
            <person name="Ren X."/>
            <person name="Wang J."/>
            <person name="Wang X."/>
            <person name="Li D."/>
            <person name="Liu D."/>
            <person name="Zhang X."/>
            <person name="Ji Z."/>
            <person name="Zhao W."/>
            <person name="Sun Y."/>
            <person name="Zhang Z."/>
            <person name="Bao J."/>
            <person name="Han Y."/>
            <person name="Dong L."/>
            <person name="Ji J."/>
            <person name="Chen P."/>
            <person name="Wu S."/>
            <person name="Liu J."/>
            <person name="Xiao Y."/>
            <person name="Bu D."/>
            <person name="Tan J."/>
            <person name="Yang L."/>
            <person name="Ye C."/>
            <person name="Zhang J."/>
            <person name="Xu J."/>
            <person name="Zhou Y."/>
            <person name="Yu Y."/>
            <person name="Zhang B."/>
            <person name="Zhuang S."/>
            <person name="Wei H."/>
            <person name="Liu B."/>
            <person name="Lei M."/>
            <person name="Yu H."/>
            <person name="Li Y."/>
            <person name="Xu H."/>
            <person name="Wei S."/>
            <person name="He X."/>
            <person name="Fang L."/>
            <person name="Zhang Z."/>
            <person name="Zhang Y."/>
            <person name="Huang X."/>
            <person name="Su Z."/>
            <person name="Tong W."/>
            <person name="Li J."/>
            <person name="Tong Z."/>
            <person name="Li S."/>
            <person name="Ye J."/>
            <person name="Wang L."/>
            <person name="Fang L."/>
            <person name="Lei T."/>
            <person name="Chen C."/>
            <person name="Chen H."/>
            <person name="Xu Z."/>
            <person name="Li H."/>
            <person name="Huang H."/>
            <person name="Zhang F."/>
            <person name="Xu H."/>
            <person name="Li N."/>
            <person name="Zhao C."/>
            <person name="Li S."/>
            <person name="Dong L."/>
            <person name="Huang Y."/>
            <person name="Li L."/>
            <person name="Xi Y."/>
            <person name="Qi Q."/>
            <person name="Li W."/>
            <person name="Zhang B."/>
            <person name="Hu W."/>
            <person name="Zhang Y."/>
            <person name="Tian X."/>
            <person name="Jiao Y."/>
            <person name="Liang X."/>
            <person name="Jin J."/>
            <person name="Gao L."/>
            <person name="Zheng W."/>
            <person name="Hao B."/>
            <person name="Liu S."/>
            <person name="Wang W."/>
            <person name="Yuan L."/>
            <person name="Cao M."/>
            <person name="McDermott J."/>
            <person name="Samudrala R."/>
            <person name="Wang J."/>
            <person name="Wong G.K."/>
            <person name="Yang H."/>
        </authorList>
    </citation>
    <scope>NUCLEOTIDE SEQUENCE [LARGE SCALE GENOMIC DNA]</scope>
</reference>
<feature type="region of interest" description="Disordered" evidence="1">
    <location>
        <begin position="105"/>
        <end position="162"/>
    </location>
</feature>
<feature type="compositionally biased region" description="Low complexity" evidence="1">
    <location>
        <begin position="61"/>
        <end position="78"/>
    </location>
</feature>
<gene>
    <name evidence="3" type="ORF">OsJ_08526</name>
</gene>
<dbReference type="InterPro" id="IPR024752">
    <property type="entry name" value="Myb/SANT-like_dom"/>
</dbReference>
<feature type="region of interest" description="Disordered" evidence="1">
    <location>
        <begin position="507"/>
        <end position="528"/>
    </location>
</feature>
<dbReference type="AlphaFoldDB" id="B9F3F8"/>
<proteinExistence type="predicted"/>
<name>B9F3F8_ORYSJ</name>
<feature type="region of interest" description="Disordered" evidence="1">
    <location>
        <begin position="1"/>
        <end position="92"/>
    </location>
</feature>
<dbReference type="PANTHER" id="PTHR47069">
    <property type="match status" value="1"/>
</dbReference>
<feature type="domain" description="Myb/SANT-like" evidence="2">
    <location>
        <begin position="191"/>
        <end position="283"/>
    </location>
</feature>
<dbReference type="EMBL" id="CM000139">
    <property type="protein sequence ID" value="EEE57871.1"/>
    <property type="molecule type" value="Genomic_DNA"/>
</dbReference>
<dbReference type="PANTHER" id="PTHR47069:SF11">
    <property type="entry name" value="OS04G0275550 PROTEIN"/>
    <property type="match status" value="1"/>
</dbReference>
<evidence type="ECO:0000256" key="1">
    <source>
        <dbReference type="SAM" id="MobiDB-lite"/>
    </source>
</evidence>
<reference evidence="3" key="2">
    <citation type="submission" date="2008-12" db="EMBL/GenBank/DDBJ databases">
        <title>Improved gene annotation of the rice (Oryza sativa) genomes.</title>
        <authorList>
            <person name="Wang J."/>
            <person name="Li R."/>
            <person name="Fan W."/>
            <person name="Huang Q."/>
            <person name="Zhang J."/>
            <person name="Zhou Y."/>
            <person name="Hu Y."/>
            <person name="Zi S."/>
            <person name="Li J."/>
            <person name="Ni P."/>
            <person name="Zheng H."/>
            <person name="Zhang Y."/>
            <person name="Zhao M."/>
            <person name="Hao Q."/>
            <person name="McDermott J."/>
            <person name="Samudrala R."/>
            <person name="Kristiansen K."/>
            <person name="Wong G.K.-S."/>
        </authorList>
    </citation>
    <scope>NUCLEOTIDE SEQUENCE</scope>
</reference>
<dbReference type="Proteomes" id="UP000007752">
    <property type="component" value="Chromosome 2"/>
</dbReference>
<feature type="compositionally biased region" description="Gly residues" evidence="1">
    <location>
        <begin position="29"/>
        <end position="38"/>
    </location>
</feature>
<dbReference type="Pfam" id="PF12776">
    <property type="entry name" value="Myb_DNA-bind_3"/>
    <property type="match status" value="1"/>
</dbReference>